<dbReference type="RefSeq" id="WP_174682470.1">
    <property type="nucleotide sequence ID" value="NZ_JABUQZ010000001.1"/>
</dbReference>
<proteinExistence type="predicted"/>
<accession>A0ABX2LNQ5</accession>
<dbReference type="Proteomes" id="UP001016761">
    <property type="component" value="Unassembled WGS sequence"/>
</dbReference>
<organism evidence="1 2">
    <name type="scientific">Haloterrigena gelatinilytica</name>
    <dbReference type="NCBI Taxonomy" id="2741724"/>
    <lineage>
        <taxon>Archaea</taxon>
        <taxon>Methanobacteriati</taxon>
        <taxon>Methanobacteriota</taxon>
        <taxon>Stenosarchaea group</taxon>
        <taxon>Halobacteria</taxon>
        <taxon>Halobacteriales</taxon>
        <taxon>Natrialbaceae</taxon>
        <taxon>Haloterrigena</taxon>
    </lineage>
</organism>
<gene>
    <name evidence="1" type="ORF">HTZ84_21080</name>
</gene>
<dbReference type="EMBL" id="JABUQZ010000001">
    <property type="protein sequence ID" value="NUC74759.1"/>
    <property type="molecule type" value="Genomic_DNA"/>
</dbReference>
<name>A0ABX2LNQ5_9EURY</name>
<sequence length="193" mass="22509">MTGDQDPAFRDRIRKNAVIKADSACNTYNQHFLAANFYRWLNRFLDTVLFTASLLLVSQAVWTAWPRWTTIVLPLGMAVITGYRRAAKPDNRAERFRKSAKQHHALFDDYRDFLMVTLPSNRVTDAEIEETSEELSERRKELNLECPDASSLWYYWIKYVRGEEKLQEQISTTPEMREAIVGRSTDPSQEPLD</sequence>
<keyword evidence="2" id="KW-1185">Reference proteome</keyword>
<evidence type="ECO:0000313" key="2">
    <source>
        <dbReference type="Proteomes" id="UP001016761"/>
    </source>
</evidence>
<protein>
    <submittedName>
        <fullName evidence="1">Uncharacterized protein</fullName>
    </submittedName>
</protein>
<comment type="caution">
    <text evidence="1">The sequence shown here is derived from an EMBL/GenBank/DDBJ whole genome shotgun (WGS) entry which is preliminary data.</text>
</comment>
<reference evidence="1 2" key="1">
    <citation type="submission" date="2020-06" db="EMBL/GenBank/DDBJ databases">
        <title>Haloterrigena sp. nov., an extremely halophilic archaeon isolated from a saline sediment.</title>
        <authorList>
            <person name="Liu B.-B."/>
        </authorList>
    </citation>
    <scope>NUCLEOTIDE SEQUENCE [LARGE SCALE GENOMIC DNA]</scope>
    <source>
        <strain evidence="1 2">SYSU A558-1</strain>
    </source>
</reference>
<evidence type="ECO:0000313" key="1">
    <source>
        <dbReference type="EMBL" id="NUC74759.1"/>
    </source>
</evidence>